<gene>
    <name evidence="1" type="ORF">HZH68_010298</name>
</gene>
<reference evidence="1" key="1">
    <citation type="journal article" date="2020" name="G3 (Bethesda)">
        <title>High-Quality Assemblies for Three Invasive Social Wasps from the &lt;i&gt;Vespula&lt;/i&gt; Genus.</title>
        <authorList>
            <person name="Harrop T.W.R."/>
            <person name="Guhlin J."/>
            <person name="McLaughlin G.M."/>
            <person name="Permina E."/>
            <person name="Stockwell P."/>
            <person name="Gilligan J."/>
            <person name="Le Lec M.F."/>
            <person name="Gruber M.A.M."/>
            <person name="Quinn O."/>
            <person name="Lovegrove M."/>
            <person name="Duncan E.J."/>
            <person name="Remnant E.J."/>
            <person name="Van Eeckhoven J."/>
            <person name="Graham B."/>
            <person name="Knapp R.A."/>
            <person name="Langford K.W."/>
            <person name="Kronenberg Z."/>
            <person name="Press M.O."/>
            <person name="Eacker S.M."/>
            <person name="Wilson-Rankin E.E."/>
            <person name="Purcell J."/>
            <person name="Lester P.J."/>
            <person name="Dearden P.K."/>
        </authorList>
    </citation>
    <scope>NUCLEOTIDE SEQUENCE</scope>
    <source>
        <strain evidence="1">Linc-1</strain>
    </source>
</reference>
<evidence type="ECO:0000313" key="2">
    <source>
        <dbReference type="Proteomes" id="UP000617340"/>
    </source>
</evidence>
<protein>
    <submittedName>
        <fullName evidence="1">Uncharacterized protein</fullName>
    </submittedName>
</protein>
<name>A0A834JV10_VESGE</name>
<comment type="caution">
    <text evidence="1">The sequence shown here is derived from an EMBL/GenBank/DDBJ whole genome shotgun (WGS) entry which is preliminary data.</text>
</comment>
<organism evidence="1 2">
    <name type="scientific">Vespula germanica</name>
    <name type="common">German yellow jacket</name>
    <name type="synonym">Paravespula germanica</name>
    <dbReference type="NCBI Taxonomy" id="30212"/>
    <lineage>
        <taxon>Eukaryota</taxon>
        <taxon>Metazoa</taxon>
        <taxon>Ecdysozoa</taxon>
        <taxon>Arthropoda</taxon>
        <taxon>Hexapoda</taxon>
        <taxon>Insecta</taxon>
        <taxon>Pterygota</taxon>
        <taxon>Neoptera</taxon>
        <taxon>Endopterygota</taxon>
        <taxon>Hymenoptera</taxon>
        <taxon>Apocrita</taxon>
        <taxon>Aculeata</taxon>
        <taxon>Vespoidea</taxon>
        <taxon>Vespidae</taxon>
        <taxon>Vespinae</taxon>
        <taxon>Vespula</taxon>
    </lineage>
</organism>
<dbReference type="Proteomes" id="UP000617340">
    <property type="component" value="Unassembled WGS sequence"/>
</dbReference>
<sequence>MKIDNPIANYEKPRLGWFTLGKVHCHSTERTIRYLLSRKELDRQMVKFWKLEECSEQGQLSTEELAYEDHFQERTYRVIPNDTTSLDYHLTTDRTLLEIFMLIHDSKI</sequence>
<keyword evidence="2" id="KW-1185">Reference proteome</keyword>
<dbReference type="EMBL" id="JACSDZ010000010">
    <property type="protein sequence ID" value="KAF7393479.1"/>
    <property type="molecule type" value="Genomic_DNA"/>
</dbReference>
<accession>A0A834JV10</accession>
<proteinExistence type="predicted"/>
<evidence type="ECO:0000313" key="1">
    <source>
        <dbReference type="EMBL" id="KAF7393479.1"/>
    </source>
</evidence>
<dbReference type="AlphaFoldDB" id="A0A834JV10"/>